<feature type="transmembrane region" description="Helical" evidence="1">
    <location>
        <begin position="31"/>
        <end position="51"/>
    </location>
</feature>
<reference evidence="2 3" key="1">
    <citation type="journal article" date="2014" name="PLoS Genet.">
        <title>Phylogenetically driven sequencing of extremely halophilic archaea reveals strategies for static and dynamic osmo-response.</title>
        <authorList>
            <person name="Becker E.A."/>
            <person name="Seitzer P.M."/>
            <person name="Tritt A."/>
            <person name="Larsen D."/>
            <person name="Krusor M."/>
            <person name="Yao A.I."/>
            <person name="Wu D."/>
            <person name="Madern D."/>
            <person name="Eisen J.A."/>
            <person name="Darling A.E."/>
            <person name="Facciotti M.T."/>
        </authorList>
    </citation>
    <scope>NUCLEOTIDE SEQUENCE [LARGE SCALE GENOMIC DNA]</scope>
    <source>
        <strain evidence="2 3">JCM 14978</strain>
    </source>
</reference>
<feature type="non-terminal residue" evidence="2">
    <location>
        <position position="117"/>
    </location>
</feature>
<keyword evidence="1" id="KW-0472">Membrane</keyword>
<proteinExistence type="predicted"/>
<name>M0PKR3_9EURY</name>
<dbReference type="AlphaFoldDB" id="M0PKR3"/>
<evidence type="ECO:0000313" key="2">
    <source>
        <dbReference type="EMBL" id="EMA70214.1"/>
    </source>
</evidence>
<evidence type="ECO:0000256" key="1">
    <source>
        <dbReference type="SAM" id="Phobius"/>
    </source>
</evidence>
<organism evidence="2 3">
    <name type="scientific">Halorubrum kocurii JCM 14978</name>
    <dbReference type="NCBI Taxonomy" id="1230456"/>
    <lineage>
        <taxon>Archaea</taxon>
        <taxon>Methanobacteriati</taxon>
        <taxon>Methanobacteriota</taxon>
        <taxon>Stenosarchaea group</taxon>
        <taxon>Halobacteria</taxon>
        <taxon>Halobacteriales</taxon>
        <taxon>Haloferacaceae</taxon>
        <taxon>Halorubrum</taxon>
    </lineage>
</organism>
<protein>
    <submittedName>
        <fullName evidence="2">Uncharacterized protein</fullName>
    </submittedName>
</protein>
<dbReference type="InterPro" id="IPR055966">
    <property type="entry name" value="DUF7544"/>
</dbReference>
<keyword evidence="3" id="KW-1185">Reference proteome</keyword>
<accession>M0PKR3</accession>
<evidence type="ECO:0000313" key="3">
    <source>
        <dbReference type="Proteomes" id="UP000011546"/>
    </source>
</evidence>
<feature type="transmembrane region" description="Helical" evidence="1">
    <location>
        <begin position="71"/>
        <end position="95"/>
    </location>
</feature>
<keyword evidence="1" id="KW-0812">Transmembrane</keyword>
<keyword evidence="1" id="KW-1133">Transmembrane helix</keyword>
<gene>
    <name evidence="2" type="ORF">C468_00500</name>
</gene>
<comment type="caution">
    <text evidence="2">The sequence shown here is derived from an EMBL/GenBank/DDBJ whole genome shotgun (WGS) entry which is preliminary data.</text>
</comment>
<dbReference type="EMBL" id="AOJH01000005">
    <property type="protein sequence ID" value="EMA70214.1"/>
    <property type="molecule type" value="Genomic_DNA"/>
</dbReference>
<dbReference type="Pfam" id="PF24400">
    <property type="entry name" value="DUF7544"/>
    <property type="match status" value="1"/>
</dbReference>
<dbReference type="Proteomes" id="UP000011546">
    <property type="component" value="Unassembled WGS sequence"/>
</dbReference>
<sequence length="117" mass="12515">MALHAVENVEKAFDITREFLTPIDLRRWLKLALVVFFVGGGVSFPTAQFNTSTPSGSVSNGDIPFSLPVDVVTLVVVFVAAGLLLGGLFALIGAIMEFVLIESLRTGEVSLLSLIHI</sequence>